<evidence type="ECO:0000256" key="1">
    <source>
        <dbReference type="SAM" id="MobiDB-lite"/>
    </source>
</evidence>
<protein>
    <submittedName>
        <fullName evidence="2">Uncharacterized protein</fullName>
    </submittedName>
</protein>
<dbReference type="HOGENOM" id="CLU_135317_0_0_1"/>
<evidence type="ECO:0000313" key="3">
    <source>
        <dbReference type="Proteomes" id="UP000026961"/>
    </source>
</evidence>
<accession>A0A0D9ZPC6</accession>
<dbReference type="AlphaFoldDB" id="A0A0D9ZPC6"/>
<dbReference type="Proteomes" id="UP000026961">
    <property type="component" value="Chromosome 4"/>
</dbReference>
<dbReference type="EnsemblPlants" id="OGLUM04G21920.1">
    <property type="protein sequence ID" value="OGLUM04G21920.1"/>
    <property type="gene ID" value="OGLUM04G21920"/>
</dbReference>
<feature type="region of interest" description="Disordered" evidence="1">
    <location>
        <begin position="1"/>
        <end position="67"/>
    </location>
</feature>
<reference evidence="2" key="2">
    <citation type="submission" date="2018-05" db="EMBL/GenBank/DDBJ databases">
        <title>OgluRS3 (Oryza glumaepatula Reference Sequence Version 3).</title>
        <authorList>
            <person name="Zhang J."/>
            <person name="Kudrna D."/>
            <person name="Lee S."/>
            <person name="Talag J."/>
            <person name="Welchert J."/>
            <person name="Wing R.A."/>
        </authorList>
    </citation>
    <scope>NUCLEOTIDE SEQUENCE [LARGE SCALE GENOMIC DNA]</scope>
</reference>
<reference evidence="2" key="1">
    <citation type="submission" date="2015-04" db="UniProtKB">
        <authorList>
            <consortium name="EnsemblPlants"/>
        </authorList>
    </citation>
    <scope>IDENTIFICATION</scope>
</reference>
<name>A0A0D9ZPC6_9ORYZ</name>
<feature type="compositionally biased region" description="Basic and acidic residues" evidence="1">
    <location>
        <begin position="102"/>
        <end position="121"/>
    </location>
</feature>
<dbReference type="Gramene" id="OGLUM04G21920.1">
    <property type="protein sequence ID" value="OGLUM04G21920.1"/>
    <property type="gene ID" value="OGLUM04G21920"/>
</dbReference>
<organism evidence="2">
    <name type="scientific">Oryza glumipatula</name>
    <dbReference type="NCBI Taxonomy" id="40148"/>
    <lineage>
        <taxon>Eukaryota</taxon>
        <taxon>Viridiplantae</taxon>
        <taxon>Streptophyta</taxon>
        <taxon>Embryophyta</taxon>
        <taxon>Tracheophyta</taxon>
        <taxon>Spermatophyta</taxon>
        <taxon>Magnoliopsida</taxon>
        <taxon>Liliopsida</taxon>
        <taxon>Poales</taxon>
        <taxon>Poaceae</taxon>
        <taxon>BOP clade</taxon>
        <taxon>Oryzoideae</taxon>
        <taxon>Oryzeae</taxon>
        <taxon>Oryzinae</taxon>
        <taxon>Oryza</taxon>
    </lineage>
</organism>
<feature type="compositionally biased region" description="Basic residues" evidence="1">
    <location>
        <begin position="25"/>
        <end position="35"/>
    </location>
</feature>
<proteinExistence type="predicted"/>
<dbReference type="eggNOG" id="ENOG502S4X1">
    <property type="taxonomic scope" value="Eukaryota"/>
</dbReference>
<feature type="region of interest" description="Disordered" evidence="1">
    <location>
        <begin position="93"/>
        <end position="121"/>
    </location>
</feature>
<dbReference type="STRING" id="40148.A0A0D9ZPC6"/>
<keyword evidence="3" id="KW-1185">Reference proteome</keyword>
<sequence>MSDAYKKAKPGRLVFKGGEAASLHKPPKKHKKNKKPASDAPADAEADAEGAAAPSAEGAAEGGGDEYTIDAAKRMKYEDLFPVESKKFGYDPANAAKASRSRTVEEALDDRVRKKADRYCK</sequence>
<feature type="compositionally biased region" description="Low complexity" evidence="1">
    <location>
        <begin position="49"/>
        <end position="59"/>
    </location>
</feature>
<evidence type="ECO:0000313" key="2">
    <source>
        <dbReference type="EnsemblPlants" id="OGLUM04G21920.1"/>
    </source>
</evidence>